<dbReference type="Proteomes" id="UP000789920">
    <property type="component" value="Unassembled WGS sequence"/>
</dbReference>
<dbReference type="EMBL" id="CAJVQC010151731">
    <property type="protein sequence ID" value="CAG8846535.1"/>
    <property type="molecule type" value="Genomic_DNA"/>
</dbReference>
<feature type="non-terminal residue" evidence="1">
    <location>
        <position position="1"/>
    </location>
</feature>
<name>A0ACA9SUN1_9GLOM</name>
<keyword evidence="2" id="KW-1185">Reference proteome</keyword>
<proteinExistence type="predicted"/>
<evidence type="ECO:0000313" key="2">
    <source>
        <dbReference type="Proteomes" id="UP000789920"/>
    </source>
</evidence>
<gene>
    <name evidence="1" type="ORF">RPERSI_LOCUS34191</name>
</gene>
<organism evidence="1 2">
    <name type="scientific">Racocetra persica</name>
    <dbReference type="NCBI Taxonomy" id="160502"/>
    <lineage>
        <taxon>Eukaryota</taxon>
        <taxon>Fungi</taxon>
        <taxon>Fungi incertae sedis</taxon>
        <taxon>Mucoromycota</taxon>
        <taxon>Glomeromycotina</taxon>
        <taxon>Glomeromycetes</taxon>
        <taxon>Diversisporales</taxon>
        <taxon>Gigasporaceae</taxon>
        <taxon>Racocetra</taxon>
    </lineage>
</organism>
<accession>A0ACA9SUN1</accession>
<protein>
    <submittedName>
        <fullName evidence="1">15812_t:CDS:1</fullName>
    </submittedName>
</protein>
<evidence type="ECO:0000313" key="1">
    <source>
        <dbReference type="EMBL" id="CAG8846535.1"/>
    </source>
</evidence>
<feature type="non-terminal residue" evidence="1">
    <location>
        <position position="98"/>
    </location>
</feature>
<reference evidence="1" key="1">
    <citation type="submission" date="2021-06" db="EMBL/GenBank/DDBJ databases">
        <authorList>
            <person name="Kallberg Y."/>
            <person name="Tangrot J."/>
            <person name="Rosling A."/>
        </authorList>
    </citation>
    <scope>NUCLEOTIDE SEQUENCE</scope>
    <source>
        <strain evidence="1">MA461A</strain>
    </source>
</reference>
<sequence length="98" mass="11774">RQQAKRKLQQLTSITSSTDSIILENLQEIVNYYYHHCNFKDQQNYFYKQSIELETGNNFFEKTQVSVLRFAVHYCESDQSLYTQYFDYFSDVLSHDSC</sequence>
<comment type="caution">
    <text evidence="1">The sequence shown here is derived from an EMBL/GenBank/DDBJ whole genome shotgun (WGS) entry which is preliminary data.</text>
</comment>